<evidence type="ECO:0000313" key="3">
    <source>
        <dbReference type="Proteomes" id="UP000182690"/>
    </source>
</evidence>
<evidence type="ECO:0000313" key="2">
    <source>
        <dbReference type="EMBL" id="SDQ21803.1"/>
    </source>
</evidence>
<organism evidence="2 3">
    <name type="scientific">Leucobacter chromiiresistens</name>
    <dbReference type="NCBI Taxonomy" id="1079994"/>
    <lineage>
        <taxon>Bacteria</taxon>
        <taxon>Bacillati</taxon>
        <taxon>Actinomycetota</taxon>
        <taxon>Actinomycetes</taxon>
        <taxon>Micrococcales</taxon>
        <taxon>Microbacteriaceae</taxon>
        <taxon>Leucobacter</taxon>
    </lineage>
</organism>
<accession>A0A1H0Z327</accession>
<name>A0A1H0Z327_9MICO</name>
<proteinExistence type="predicted"/>
<dbReference type="OrthoDB" id="5061919at2"/>
<dbReference type="STRING" id="1079994.SAMN04488565_1403"/>
<dbReference type="EMBL" id="FNKB01000001">
    <property type="protein sequence ID" value="SDQ21803.1"/>
    <property type="molecule type" value="Genomic_DNA"/>
</dbReference>
<feature type="compositionally biased region" description="Low complexity" evidence="1">
    <location>
        <begin position="134"/>
        <end position="149"/>
    </location>
</feature>
<sequence>MTTSEMHAEEERPQRSVYLGVIIWSDDPDVEPTVIADRNPVTLARSLALTIHEMLADINLYVGATEFLQEQPPPQDWALPEDVDDWLEALRAGSPYPSYSFHQVPITGGVDGTNHTVVNRHLQQALHDREQALAADTDATSPAPASSRPAPGPAGWG</sequence>
<evidence type="ECO:0000256" key="1">
    <source>
        <dbReference type="SAM" id="MobiDB-lite"/>
    </source>
</evidence>
<gene>
    <name evidence="2" type="ORF">SAMN04488565_1403</name>
</gene>
<dbReference type="RefSeq" id="WP_029608024.1">
    <property type="nucleotide sequence ID" value="NZ_FNKB01000001.1"/>
</dbReference>
<feature type="region of interest" description="Disordered" evidence="1">
    <location>
        <begin position="132"/>
        <end position="157"/>
    </location>
</feature>
<dbReference type="Proteomes" id="UP000182690">
    <property type="component" value="Unassembled WGS sequence"/>
</dbReference>
<dbReference type="eggNOG" id="ENOG50320J9">
    <property type="taxonomic scope" value="Bacteria"/>
</dbReference>
<protein>
    <submittedName>
        <fullName evidence="2">Uncharacterized protein</fullName>
    </submittedName>
</protein>
<dbReference type="AlphaFoldDB" id="A0A1H0Z327"/>
<reference evidence="2 3" key="1">
    <citation type="submission" date="2016-10" db="EMBL/GenBank/DDBJ databases">
        <authorList>
            <person name="de Groot N.N."/>
        </authorList>
    </citation>
    <scope>NUCLEOTIDE SEQUENCE [LARGE SCALE GENOMIC DNA]</scope>
    <source>
        <strain evidence="2 3">DSM 22788</strain>
    </source>
</reference>